<dbReference type="EC" id="3.1.3.5" evidence="9"/>
<dbReference type="RefSeq" id="WP_153713487.1">
    <property type="nucleotide sequence ID" value="NZ_CP045871.1"/>
</dbReference>
<feature type="binding site" evidence="9">
    <location>
        <position position="10"/>
    </location>
    <ligand>
        <name>a divalent metal cation</name>
        <dbReference type="ChEBI" id="CHEBI:60240"/>
    </ligand>
</feature>
<dbReference type="InterPro" id="IPR002828">
    <property type="entry name" value="SurE-like_Pase/nucleotidase"/>
</dbReference>
<sequence length="245" mass="26346">MPRILISNDDGVHAPGLAALADALSQIAEVLVVAPDRDHSGASNSLTLTRPLSVERLENGFYKCDGTPTDCVHLGLRLFKDHAPDFVVSGINAGPNLGDDVLYSGTVAAAMEGRFLGMPALAVSLEKRDQWHYQTAAHWACEVVRHLPNLAPGRVLNLNVPGVPLADIEGMEVTRLGHRTMGADPIRVADPRGKERLWLSLAGEALDAGPGTDFNALRRNRVSLTPVQPDMTAHADMDELASLWD</sequence>
<dbReference type="Proteomes" id="UP000388235">
    <property type="component" value="Chromosome"/>
</dbReference>
<comment type="catalytic activity">
    <reaction evidence="1 9">
        <text>a ribonucleoside 5'-phosphate + H2O = a ribonucleoside + phosphate</text>
        <dbReference type="Rhea" id="RHEA:12484"/>
        <dbReference type="ChEBI" id="CHEBI:15377"/>
        <dbReference type="ChEBI" id="CHEBI:18254"/>
        <dbReference type="ChEBI" id="CHEBI:43474"/>
        <dbReference type="ChEBI" id="CHEBI:58043"/>
        <dbReference type="EC" id="3.1.3.5"/>
    </reaction>
</comment>
<dbReference type="Gene3D" id="3.40.1210.10">
    <property type="entry name" value="Survival protein SurE-like phosphatase/nucleotidase"/>
    <property type="match status" value="1"/>
</dbReference>
<reference evidence="11 12" key="1">
    <citation type="submission" date="2019-11" db="EMBL/GenBank/DDBJ databases">
        <authorList>
            <person name="Khan S.A."/>
            <person name="Jeon C.O."/>
            <person name="Chun B.H."/>
        </authorList>
    </citation>
    <scope>NUCLEOTIDE SEQUENCE [LARGE SCALE GENOMIC DNA]</scope>
    <source>
        <strain evidence="11 12">IMCC 1097</strain>
    </source>
</reference>
<keyword evidence="12" id="KW-1185">Reference proteome</keyword>
<dbReference type="NCBIfam" id="NF001489">
    <property type="entry name" value="PRK00346.1-3"/>
    <property type="match status" value="1"/>
</dbReference>
<keyword evidence="7 9" id="KW-0547">Nucleotide-binding</keyword>
<evidence type="ECO:0000256" key="9">
    <source>
        <dbReference type="HAMAP-Rule" id="MF_00060"/>
    </source>
</evidence>
<feature type="binding site" evidence="9">
    <location>
        <position position="40"/>
    </location>
    <ligand>
        <name>a divalent metal cation</name>
        <dbReference type="ChEBI" id="CHEBI:60240"/>
    </ligand>
</feature>
<keyword evidence="5 9" id="KW-0963">Cytoplasm</keyword>
<evidence type="ECO:0000256" key="5">
    <source>
        <dbReference type="ARBA" id="ARBA00022490"/>
    </source>
</evidence>
<dbReference type="GO" id="GO:0005737">
    <property type="term" value="C:cytoplasm"/>
    <property type="evidence" value="ECO:0007669"/>
    <property type="project" value="UniProtKB-SubCell"/>
</dbReference>
<comment type="similarity">
    <text evidence="4 9">Belongs to the SurE nucleotidase family.</text>
</comment>
<dbReference type="InterPro" id="IPR036523">
    <property type="entry name" value="SurE-like_sf"/>
</dbReference>
<gene>
    <name evidence="9 11" type="primary">surE</name>
    <name evidence="11" type="ORF">GH975_05070</name>
</gene>
<dbReference type="OrthoDB" id="9780815at2"/>
<feature type="binding site" evidence="9">
    <location>
        <position position="92"/>
    </location>
    <ligand>
        <name>a divalent metal cation</name>
        <dbReference type="ChEBI" id="CHEBI:60240"/>
    </ligand>
</feature>
<evidence type="ECO:0000256" key="6">
    <source>
        <dbReference type="ARBA" id="ARBA00022723"/>
    </source>
</evidence>
<dbReference type="PANTHER" id="PTHR30457:SF12">
    <property type="entry name" value="5'_3'-NUCLEOTIDASE SURE"/>
    <property type="match status" value="1"/>
</dbReference>
<dbReference type="HAMAP" id="MF_00060">
    <property type="entry name" value="SurE"/>
    <property type="match status" value="1"/>
</dbReference>
<dbReference type="Pfam" id="PF01975">
    <property type="entry name" value="SurE"/>
    <property type="match status" value="1"/>
</dbReference>
<evidence type="ECO:0000256" key="3">
    <source>
        <dbReference type="ARBA" id="ARBA00004496"/>
    </source>
</evidence>
<evidence type="ECO:0000259" key="10">
    <source>
        <dbReference type="Pfam" id="PF01975"/>
    </source>
</evidence>
<dbReference type="KEGG" id="llp:GH975_05070"/>
<dbReference type="GO" id="GO:0004309">
    <property type="term" value="F:exopolyphosphatase activity"/>
    <property type="evidence" value="ECO:0007669"/>
    <property type="project" value="TreeGrafter"/>
</dbReference>
<dbReference type="EMBL" id="CP045871">
    <property type="protein sequence ID" value="QGG79983.1"/>
    <property type="molecule type" value="Genomic_DNA"/>
</dbReference>
<dbReference type="GO" id="GO:0008253">
    <property type="term" value="F:5'-nucleotidase activity"/>
    <property type="evidence" value="ECO:0007669"/>
    <property type="project" value="UniProtKB-UniRule"/>
</dbReference>
<comment type="cofactor">
    <cofactor evidence="9">
        <name>a divalent metal cation</name>
        <dbReference type="ChEBI" id="CHEBI:60240"/>
    </cofactor>
    <text evidence="9">Binds 1 divalent metal cation per subunit.</text>
</comment>
<evidence type="ECO:0000313" key="11">
    <source>
        <dbReference type="EMBL" id="QGG79983.1"/>
    </source>
</evidence>
<dbReference type="PANTHER" id="PTHR30457">
    <property type="entry name" value="5'-NUCLEOTIDASE SURE"/>
    <property type="match status" value="1"/>
</dbReference>
<proteinExistence type="inferred from homology"/>
<feature type="domain" description="Survival protein SurE-like phosphatase/nucleotidase" evidence="10">
    <location>
        <begin position="4"/>
        <end position="181"/>
    </location>
</feature>
<dbReference type="AlphaFoldDB" id="A0A5Q2Q9V0"/>
<dbReference type="SUPFAM" id="SSF64167">
    <property type="entry name" value="SurE-like"/>
    <property type="match status" value="1"/>
</dbReference>
<feature type="binding site" evidence="9">
    <location>
        <position position="9"/>
    </location>
    <ligand>
        <name>a divalent metal cation</name>
        <dbReference type="ChEBI" id="CHEBI:60240"/>
    </ligand>
</feature>
<evidence type="ECO:0000256" key="2">
    <source>
        <dbReference type="ARBA" id="ARBA00001946"/>
    </source>
</evidence>
<evidence type="ECO:0000256" key="8">
    <source>
        <dbReference type="ARBA" id="ARBA00022801"/>
    </source>
</evidence>
<keyword evidence="6 9" id="KW-0479">Metal-binding</keyword>
<evidence type="ECO:0000256" key="7">
    <source>
        <dbReference type="ARBA" id="ARBA00022741"/>
    </source>
</evidence>
<dbReference type="InterPro" id="IPR030048">
    <property type="entry name" value="SurE"/>
</dbReference>
<dbReference type="FunFam" id="3.40.1210.10:FF:000001">
    <property type="entry name" value="5'/3'-nucleotidase SurE"/>
    <property type="match status" value="1"/>
</dbReference>
<dbReference type="GO" id="GO:0000166">
    <property type="term" value="F:nucleotide binding"/>
    <property type="evidence" value="ECO:0007669"/>
    <property type="project" value="UniProtKB-KW"/>
</dbReference>
<dbReference type="NCBIfam" id="TIGR00087">
    <property type="entry name" value="surE"/>
    <property type="match status" value="1"/>
</dbReference>
<evidence type="ECO:0000313" key="12">
    <source>
        <dbReference type="Proteomes" id="UP000388235"/>
    </source>
</evidence>
<evidence type="ECO:0000256" key="4">
    <source>
        <dbReference type="ARBA" id="ARBA00011062"/>
    </source>
</evidence>
<dbReference type="NCBIfam" id="NF001490">
    <property type="entry name" value="PRK00346.1-4"/>
    <property type="match status" value="1"/>
</dbReference>
<dbReference type="GO" id="GO:0008254">
    <property type="term" value="F:3'-nucleotidase activity"/>
    <property type="evidence" value="ECO:0007669"/>
    <property type="project" value="TreeGrafter"/>
</dbReference>
<dbReference type="GO" id="GO:0046872">
    <property type="term" value="F:metal ion binding"/>
    <property type="evidence" value="ECO:0007669"/>
    <property type="project" value="UniProtKB-UniRule"/>
</dbReference>
<comment type="function">
    <text evidence="9">Nucleotidase that shows phosphatase activity on nucleoside 5'-monophosphates.</text>
</comment>
<accession>A0A5Q2Q9V0</accession>
<protein>
    <recommendedName>
        <fullName evidence="9">5'-nucleotidase SurE</fullName>
        <ecNumber evidence="9">3.1.3.5</ecNumber>
    </recommendedName>
    <alternativeName>
        <fullName evidence="9">Nucleoside 5'-monophosphate phosphohydrolase</fullName>
    </alternativeName>
</protein>
<evidence type="ECO:0000256" key="1">
    <source>
        <dbReference type="ARBA" id="ARBA00000815"/>
    </source>
</evidence>
<keyword evidence="8 9" id="KW-0378">Hydrolase</keyword>
<comment type="subcellular location">
    <subcellularLocation>
        <location evidence="3 9">Cytoplasm</location>
    </subcellularLocation>
</comment>
<name>A0A5Q2Q9V0_9GAMM</name>
<organism evidence="11 12">
    <name type="scientific">Litorivicinus lipolyticus</name>
    <dbReference type="NCBI Taxonomy" id="418701"/>
    <lineage>
        <taxon>Bacteria</taxon>
        <taxon>Pseudomonadati</taxon>
        <taxon>Pseudomonadota</taxon>
        <taxon>Gammaproteobacteria</taxon>
        <taxon>Oceanospirillales</taxon>
        <taxon>Litorivicinaceae</taxon>
        <taxon>Litorivicinus</taxon>
    </lineage>
</organism>
<comment type="cofactor">
    <cofactor evidence="2">
        <name>Mg(2+)</name>
        <dbReference type="ChEBI" id="CHEBI:18420"/>
    </cofactor>
</comment>